<evidence type="ECO:0000256" key="1">
    <source>
        <dbReference type="SAM" id="MobiDB-lite"/>
    </source>
</evidence>
<dbReference type="Proteomes" id="UP001370490">
    <property type="component" value="Unassembled WGS sequence"/>
</dbReference>
<feature type="compositionally biased region" description="Basic and acidic residues" evidence="1">
    <location>
        <begin position="14"/>
        <end position="30"/>
    </location>
</feature>
<evidence type="ECO:0000313" key="2">
    <source>
        <dbReference type="EMBL" id="KAK6925246.1"/>
    </source>
</evidence>
<feature type="region of interest" description="Disordered" evidence="1">
    <location>
        <begin position="1"/>
        <end position="47"/>
    </location>
</feature>
<dbReference type="InterPro" id="IPR034577">
    <property type="entry name" value="NIMIN-2"/>
</dbReference>
<name>A0AAN8Z579_9MAGN</name>
<reference evidence="2 3" key="1">
    <citation type="submission" date="2023-12" db="EMBL/GenBank/DDBJ databases">
        <title>A high-quality genome assembly for Dillenia turbinata (Dilleniales).</title>
        <authorList>
            <person name="Chanderbali A."/>
        </authorList>
    </citation>
    <scope>NUCLEOTIDE SEQUENCE [LARGE SCALE GENOMIC DNA]</scope>
    <source>
        <strain evidence="2">LSX21</strain>
        <tissue evidence="2">Leaf</tissue>
    </source>
</reference>
<organism evidence="2 3">
    <name type="scientific">Dillenia turbinata</name>
    <dbReference type="NCBI Taxonomy" id="194707"/>
    <lineage>
        <taxon>Eukaryota</taxon>
        <taxon>Viridiplantae</taxon>
        <taxon>Streptophyta</taxon>
        <taxon>Embryophyta</taxon>
        <taxon>Tracheophyta</taxon>
        <taxon>Spermatophyta</taxon>
        <taxon>Magnoliopsida</taxon>
        <taxon>eudicotyledons</taxon>
        <taxon>Gunneridae</taxon>
        <taxon>Pentapetalae</taxon>
        <taxon>Dilleniales</taxon>
        <taxon>Dilleniaceae</taxon>
        <taxon>Dillenia</taxon>
    </lineage>
</organism>
<dbReference type="EMBL" id="JBAMMX010000016">
    <property type="protein sequence ID" value="KAK6925246.1"/>
    <property type="molecule type" value="Genomic_DNA"/>
</dbReference>
<proteinExistence type="predicted"/>
<protein>
    <submittedName>
        <fullName evidence="2">Uncharacterized protein</fullName>
    </submittedName>
</protein>
<accession>A0AAN8Z579</accession>
<comment type="caution">
    <text evidence="2">The sequence shown here is derived from an EMBL/GenBank/DDBJ whole genome shotgun (WGS) entry which is preliminary data.</text>
</comment>
<gene>
    <name evidence="2" type="ORF">RJ641_009572</name>
</gene>
<evidence type="ECO:0000313" key="3">
    <source>
        <dbReference type="Proteomes" id="UP001370490"/>
    </source>
</evidence>
<dbReference type="AlphaFoldDB" id="A0AAN8Z579"/>
<dbReference type="PANTHER" id="PTHR35735:SF8">
    <property type="entry name" value="PROTEIN NIM1-INTERACTING 2"/>
    <property type="match status" value="1"/>
</dbReference>
<dbReference type="GO" id="GO:0010112">
    <property type="term" value="P:regulation of systemic acquired resistance"/>
    <property type="evidence" value="ECO:0007669"/>
    <property type="project" value="InterPro"/>
</dbReference>
<dbReference type="PANTHER" id="PTHR35735">
    <property type="entry name" value="PROTEIN NIM1-INTERACTING 2"/>
    <property type="match status" value="1"/>
</dbReference>
<sequence>MERVQPEKRKRAAKSSDIRRTKPKDVDEGLKSQPSAAEGRPPPSEEEVEEFFAILRRMHVAVRYLESTGQSLPEIESGERKMTGEVVVLDEEEEEVAAVRISQKEDVNGGFDLNCLPDAESSKIE</sequence>
<keyword evidence="3" id="KW-1185">Reference proteome</keyword>